<dbReference type="Pfam" id="PF01844">
    <property type="entry name" value="HNH"/>
    <property type="match status" value="1"/>
</dbReference>
<dbReference type="PROSITE" id="PS00028">
    <property type="entry name" value="ZINC_FINGER_C2H2_1"/>
    <property type="match status" value="1"/>
</dbReference>
<feature type="domain" description="C2H2-type" evidence="3">
    <location>
        <begin position="16"/>
        <end position="44"/>
    </location>
</feature>
<evidence type="ECO:0000256" key="1">
    <source>
        <dbReference type="ARBA" id="ARBA00022722"/>
    </source>
</evidence>
<dbReference type="Proteomes" id="UP000185936">
    <property type="component" value="Unassembled WGS sequence"/>
</dbReference>
<reference evidence="5" key="1">
    <citation type="submission" date="2017-01" db="EMBL/GenBank/DDBJ databases">
        <authorList>
            <person name="Varghese N."/>
            <person name="Submissions S."/>
        </authorList>
    </citation>
    <scope>NUCLEOTIDE SEQUENCE [LARGE SCALE GENOMIC DNA]</scope>
    <source>
        <strain evidence="5">type strain: HArc-</strain>
    </source>
</reference>
<dbReference type="InterPro" id="IPR013087">
    <property type="entry name" value="Znf_C2H2_type"/>
</dbReference>
<dbReference type="PANTHER" id="PTHR41286:SF1">
    <property type="entry name" value="HNH NUCLEASE YAJD-RELATED"/>
    <property type="match status" value="1"/>
</dbReference>
<organism evidence="4 5">
    <name type="scientific">Natronorubrum thiooxidans</name>
    <dbReference type="NCBI Taxonomy" id="308853"/>
    <lineage>
        <taxon>Archaea</taxon>
        <taxon>Methanobacteriati</taxon>
        <taxon>Methanobacteriota</taxon>
        <taxon>Stenosarchaea group</taxon>
        <taxon>Halobacteria</taxon>
        <taxon>Halobacteriales</taxon>
        <taxon>Natrialbaceae</taxon>
        <taxon>Natronorubrum</taxon>
    </lineage>
</organism>
<keyword evidence="4" id="KW-0255">Endonuclease</keyword>
<dbReference type="InterPro" id="IPR002711">
    <property type="entry name" value="HNH"/>
</dbReference>
<keyword evidence="5" id="KW-1185">Reference proteome</keyword>
<dbReference type="AlphaFoldDB" id="A0A1N7DI29"/>
<dbReference type="PANTHER" id="PTHR41286">
    <property type="entry name" value="HNH NUCLEASE YAJD-RELATED"/>
    <property type="match status" value="1"/>
</dbReference>
<keyword evidence="2" id="KW-0378">Hydrolase</keyword>
<gene>
    <name evidence="4" type="ORF">SAMN05421752_102263</name>
</gene>
<dbReference type="GO" id="GO:0003676">
    <property type="term" value="F:nucleic acid binding"/>
    <property type="evidence" value="ECO:0007669"/>
    <property type="project" value="InterPro"/>
</dbReference>
<accession>A0A1N7DI29</accession>
<dbReference type="GO" id="GO:0004519">
    <property type="term" value="F:endonuclease activity"/>
    <property type="evidence" value="ECO:0007669"/>
    <property type="project" value="UniProtKB-KW"/>
</dbReference>
<dbReference type="STRING" id="308853.SAMN05421752_102263"/>
<dbReference type="GO" id="GO:0008270">
    <property type="term" value="F:zinc ion binding"/>
    <property type="evidence" value="ECO:0007669"/>
    <property type="project" value="InterPro"/>
</dbReference>
<name>A0A1N7DI29_9EURY</name>
<dbReference type="GO" id="GO:0016787">
    <property type="term" value="F:hydrolase activity"/>
    <property type="evidence" value="ECO:0007669"/>
    <property type="project" value="UniProtKB-KW"/>
</dbReference>
<dbReference type="CDD" id="cd00085">
    <property type="entry name" value="HNHc"/>
    <property type="match status" value="1"/>
</dbReference>
<dbReference type="GO" id="GO:0005829">
    <property type="term" value="C:cytosol"/>
    <property type="evidence" value="ECO:0007669"/>
    <property type="project" value="TreeGrafter"/>
</dbReference>
<dbReference type="Gene3D" id="1.10.30.50">
    <property type="match status" value="1"/>
</dbReference>
<evidence type="ECO:0000313" key="4">
    <source>
        <dbReference type="EMBL" id="SIR75405.1"/>
    </source>
</evidence>
<dbReference type="InterPro" id="IPR003615">
    <property type="entry name" value="HNH_nuc"/>
</dbReference>
<protein>
    <submittedName>
        <fullName evidence="4">HNH endonuclease</fullName>
    </submittedName>
</protein>
<evidence type="ECO:0000256" key="2">
    <source>
        <dbReference type="ARBA" id="ARBA00022801"/>
    </source>
</evidence>
<dbReference type="EMBL" id="FTNR01000002">
    <property type="protein sequence ID" value="SIR75405.1"/>
    <property type="molecule type" value="Genomic_DNA"/>
</dbReference>
<dbReference type="PROSITE" id="PS50157">
    <property type="entry name" value="ZINC_FINGER_C2H2_2"/>
    <property type="match status" value="1"/>
</dbReference>
<dbReference type="SMART" id="SM00507">
    <property type="entry name" value="HNHc"/>
    <property type="match status" value="1"/>
</dbReference>
<evidence type="ECO:0000313" key="5">
    <source>
        <dbReference type="Proteomes" id="UP000185936"/>
    </source>
</evidence>
<keyword evidence="1" id="KW-0540">Nuclease</keyword>
<evidence type="ECO:0000259" key="3">
    <source>
        <dbReference type="PROSITE" id="PS50157"/>
    </source>
</evidence>
<sequence>MSVLEFICDEEAIPVMECPTCGKTLLTEHGMRQHHTKVHGEPLPNRTCRGCGLEFYDPKARRTFCADCNPNAGKHNGNWSDAMETTSCERCGEEFDYYPSNKDGKYCSSCIDAADGLLPENPATNGDRVTVHCRACDATLEVRPARLEEQTRGFFCTLECYGAWLSENVVGSDHHQWEGGPITYGQRWWRIRRQALERDGYECQHCGVDADELGQNPDVHHRQPVRSFDQPEAAHTMDNVITLCRSCHRRVEEGTIAVSARDER</sequence>
<proteinExistence type="predicted"/>